<dbReference type="PANTHER" id="PTHR30069:SF49">
    <property type="entry name" value="OUTER MEMBRANE PROTEIN C"/>
    <property type="match status" value="1"/>
</dbReference>
<evidence type="ECO:0000256" key="4">
    <source>
        <dbReference type="ARBA" id="ARBA00023136"/>
    </source>
</evidence>
<sequence>MKTKIMGLPHRRMVAEPKRVSYYIGILCGLFFFATHGDAQQLKVDIGQDSVLPINLSEVIVISSFKETLEHNGHTKPLSTLDEYLEASQKVNMIKRGAYAWEPVLNDMSSERLSITIDGMRIFGACTDKMDPITSYVDVSNLSEAHVCSGQQGAEHGCTIGGSIDLKVEKSNFRPTDWVGSLEMGGESGNNAQIIGGELNYSDERFYVDTDIIYRNAENYTAGGGVEVPFSQFEKYNLSTNAGYSFGDDRKLSASFIFDEARDVGYPALPMDVSLAQAFIGSVSWLQKGFLGGFTDWETKLYANKVTHIMDDSQRPDVPIRMDMPGWSDTFGYFSQAKWKNEKHQVLLKLDGYYNLSLAEMTMYPNDPYERTMFMLTWPDVRTLNNGFYAEDVIKIKESSVKLSTRLAVQNFNIADEFGLNSLRIFYPEMARRQTRFLRSVSAQYHTNLKAVHFNGGLSYGDRAPSVTEGFGFYLFNSFDNHDYIGDPDLKNEKSLEGNAKISLEKERFSIGLEGNYFRMADYILGEIDPALSVMTIGADGVKIYRNLENADLYNVSLDTEYKILKELKWSGVVSYHRGTDQDGRNLPFISPFAYSSNLQYVHMTFSGSLAMRGAGRQVNFNPDFGEDETDAYTVFSLSLGKQFKFGSDDLYVKLGVENLFDAYYSTYSDWKNIPRMGRNFFMTVSYAIN</sequence>
<dbReference type="GO" id="GO:0009279">
    <property type="term" value="C:cell outer membrane"/>
    <property type="evidence" value="ECO:0007669"/>
    <property type="project" value="UniProtKB-SubCell"/>
</dbReference>
<evidence type="ECO:0000256" key="3">
    <source>
        <dbReference type="ARBA" id="ARBA00022692"/>
    </source>
</evidence>
<keyword evidence="5" id="KW-0998">Cell outer membrane</keyword>
<evidence type="ECO:0000256" key="2">
    <source>
        <dbReference type="ARBA" id="ARBA00022448"/>
    </source>
</evidence>
<organism evidence="6">
    <name type="scientific">marine sediment metagenome</name>
    <dbReference type="NCBI Taxonomy" id="412755"/>
    <lineage>
        <taxon>unclassified sequences</taxon>
        <taxon>metagenomes</taxon>
        <taxon>ecological metagenomes</taxon>
    </lineage>
</organism>
<reference evidence="6" key="1">
    <citation type="journal article" date="2015" name="Nature">
        <title>Complex archaea that bridge the gap between prokaryotes and eukaryotes.</title>
        <authorList>
            <person name="Spang A."/>
            <person name="Saw J.H."/>
            <person name="Jorgensen S.L."/>
            <person name="Zaremba-Niedzwiedzka K."/>
            <person name="Martijn J."/>
            <person name="Lind A.E."/>
            <person name="van Eijk R."/>
            <person name="Schleper C."/>
            <person name="Guy L."/>
            <person name="Ettema T.J."/>
        </authorList>
    </citation>
    <scope>NUCLEOTIDE SEQUENCE</scope>
</reference>
<name>A0A0F9MXJ7_9ZZZZ</name>
<dbReference type="GO" id="GO:0015344">
    <property type="term" value="F:siderophore uptake transmembrane transporter activity"/>
    <property type="evidence" value="ECO:0007669"/>
    <property type="project" value="TreeGrafter"/>
</dbReference>
<dbReference type="Gene3D" id="2.40.170.20">
    <property type="entry name" value="TonB-dependent receptor, beta-barrel domain"/>
    <property type="match status" value="1"/>
</dbReference>
<keyword evidence="3" id="KW-0812">Transmembrane</keyword>
<comment type="caution">
    <text evidence="6">The sequence shown here is derived from an EMBL/GenBank/DDBJ whole genome shotgun (WGS) entry which is preliminary data.</text>
</comment>
<dbReference type="SUPFAM" id="SSF56935">
    <property type="entry name" value="Porins"/>
    <property type="match status" value="1"/>
</dbReference>
<dbReference type="GO" id="GO:0044718">
    <property type="term" value="P:siderophore transmembrane transport"/>
    <property type="evidence" value="ECO:0007669"/>
    <property type="project" value="TreeGrafter"/>
</dbReference>
<evidence type="ECO:0000256" key="5">
    <source>
        <dbReference type="ARBA" id="ARBA00023237"/>
    </source>
</evidence>
<comment type="subcellular location">
    <subcellularLocation>
        <location evidence="1">Cell outer membrane</location>
        <topology evidence="1">Multi-pass membrane protein</topology>
    </subcellularLocation>
</comment>
<evidence type="ECO:0000313" key="6">
    <source>
        <dbReference type="EMBL" id="KKM81355.1"/>
    </source>
</evidence>
<keyword evidence="4" id="KW-0472">Membrane</keyword>
<dbReference type="InterPro" id="IPR036942">
    <property type="entry name" value="Beta-barrel_TonB_sf"/>
</dbReference>
<dbReference type="InterPro" id="IPR039426">
    <property type="entry name" value="TonB-dep_rcpt-like"/>
</dbReference>
<protein>
    <recommendedName>
        <fullName evidence="7">TonB-dependent receptor-like beta-barrel domain-containing protein</fullName>
    </recommendedName>
</protein>
<keyword evidence="2" id="KW-0813">Transport</keyword>
<proteinExistence type="predicted"/>
<evidence type="ECO:0000256" key="1">
    <source>
        <dbReference type="ARBA" id="ARBA00004571"/>
    </source>
</evidence>
<gene>
    <name evidence="6" type="ORF">LCGC14_1330650</name>
</gene>
<accession>A0A0F9MXJ7</accession>
<dbReference type="PANTHER" id="PTHR30069">
    <property type="entry name" value="TONB-DEPENDENT OUTER MEMBRANE RECEPTOR"/>
    <property type="match status" value="1"/>
</dbReference>
<dbReference type="EMBL" id="LAZR01008031">
    <property type="protein sequence ID" value="KKM81355.1"/>
    <property type="molecule type" value="Genomic_DNA"/>
</dbReference>
<dbReference type="AlphaFoldDB" id="A0A0F9MXJ7"/>
<evidence type="ECO:0008006" key="7">
    <source>
        <dbReference type="Google" id="ProtNLM"/>
    </source>
</evidence>